<dbReference type="EMBL" id="JBHUJC010000034">
    <property type="protein sequence ID" value="MFD2276961.1"/>
    <property type="molecule type" value="Genomic_DNA"/>
</dbReference>
<evidence type="ECO:0000256" key="1">
    <source>
        <dbReference type="ARBA" id="ARBA00023239"/>
    </source>
</evidence>
<sequence>MRTKEMIYALHGAVGMAADWKEFAQAMKIEGRSVARVDLWKFLACCPMPIGEFGAAFNKEVHSKEAVLLGYSMGGRLALHALLDTPRKWSKAVIISAHTGLAQEDRIPRQAHDAAWAAKALKGEWDAFLAEWNSQGVLEGSAMPDRGKLKVQREAVARSFMDWSVGQQEDLLERVGEITCPVLWVVGERDGKFVEVAKKAAERNSLIRLEVVKDCGHRVPWEQAEVFADLVADFLNENPVSLGESRV</sequence>
<protein>
    <submittedName>
        <fullName evidence="3">Alpha/beta fold hydrolase</fullName>
    </submittedName>
</protein>
<name>A0ABW5E2W4_9BACT</name>
<proteinExistence type="predicted"/>
<dbReference type="PANTHER" id="PTHR42916:SF1">
    <property type="entry name" value="PROTEIN PHYLLO, CHLOROPLASTIC"/>
    <property type="match status" value="1"/>
</dbReference>
<dbReference type="Proteomes" id="UP001597297">
    <property type="component" value="Unassembled WGS sequence"/>
</dbReference>
<comment type="caution">
    <text evidence="3">The sequence shown here is derived from an EMBL/GenBank/DDBJ whole genome shotgun (WGS) entry which is preliminary data.</text>
</comment>
<dbReference type="InterPro" id="IPR000073">
    <property type="entry name" value="AB_hydrolase_1"/>
</dbReference>
<dbReference type="Pfam" id="PF12697">
    <property type="entry name" value="Abhydrolase_6"/>
    <property type="match status" value="1"/>
</dbReference>
<gene>
    <name evidence="3" type="ORF">ACFSQZ_10815</name>
</gene>
<keyword evidence="3" id="KW-0378">Hydrolase</keyword>
<dbReference type="GO" id="GO:0016787">
    <property type="term" value="F:hydrolase activity"/>
    <property type="evidence" value="ECO:0007669"/>
    <property type="project" value="UniProtKB-KW"/>
</dbReference>
<evidence type="ECO:0000259" key="2">
    <source>
        <dbReference type="Pfam" id="PF12697"/>
    </source>
</evidence>
<accession>A0ABW5E2W4</accession>
<evidence type="ECO:0000313" key="4">
    <source>
        <dbReference type="Proteomes" id="UP001597297"/>
    </source>
</evidence>
<reference evidence="4" key="1">
    <citation type="journal article" date="2019" name="Int. J. Syst. Evol. Microbiol.">
        <title>The Global Catalogue of Microorganisms (GCM) 10K type strain sequencing project: providing services to taxonomists for standard genome sequencing and annotation.</title>
        <authorList>
            <consortium name="The Broad Institute Genomics Platform"/>
            <consortium name="The Broad Institute Genome Sequencing Center for Infectious Disease"/>
            <person name="Wu L."/>
            <person name="Ma J."/>
        </authorList>
    </citation>
    <scope>NUCLEOTIDE SEQUENCE [LARGE SCALE GENOMIC DNA]</scope>
    <source>
        <strain evidence="4">JCM 16545</strain>
    </source>
</reference>
<keyword evidence="1" id="KW-0456">Lyase</keyword>
<feature type="domain" description="AB hydrolase-1" evidence="2">
    <location>
        <begin position="55"/>
        <end position="229"/>
    </location>
</feature>
<keyword evidence="4" id="KW-1185">Reference proteome</keyword>
<dbReference type="InterPro" id="IPR029058">
    <property type="entry name" value="AB_hydrolase_fold"/>
</dbReference>
<evidence type="ECO:0000313" key="3">
    <source>
        <dbReference type="EMBL" id="MFD2276961.1"/>
    </source>
</evidence>
<dbReference type="SUPFAM" id="SSF53474">
    <property type="entry name" value="alpha/beta-Hydrolases"/>
    <property type="match status" value="1"/>
</dbReference>
<dbReference type="PANTHER" id="PTHR42916">
    <property type="entry name" value="2-SUCCINYL-5-ENOLPYRUVYL-6-HYDROXY-3-CYCLOHEXENE-1-CARBOXYLATE SYNTHASE"/>
    <property type="match status" value="1"/>
</dbReference>
<organism evidence="3 4">
    <name type="scientific">Rubritalea spongiae</name>
    <dbReference type="NCBI Taxonomy" id="430797"/>
    <lineage>
        <taxon>Bacteria</taxon>
        <taxon>Pseudomonadati</taxon>
        <taxon>Verrucomicrobiota</taxon>
        <taxon>Verrucomicrobiia</taxon>
        <taxon>Verrucomicrobiales</taxon>
        <taxon>Rubritaleaceae</taxon>
        <taxon>Rubritalea</taxon>
    </lineage>
</organism>
<dbReference type="Gene3D" id="3.40.50.1820">
    <property type="entry name" value="alpha/beta hydrolase"/>
    <property type="match status" value="1"/>
</dbReference>